<protein>
    <recommendedName>
        <fullName evidence="1">J domain-containing protein</fullName>
    </recommendedName>
</protein>
<dbReference type="OrthoDB" id="448954at2759"/>
<feature type="domain" description="J" evidence="1">
    <location>
        <begin position="29"/>
        <end position="104"/>
    </location>
</feature>
<evidence type="ECO:0000313" key="2">
    <source>
        <dbReference type="EMBL" id="TRM66324.1"/>
    </source>
</evidence>
<dbReference type="CDD" id="cd06257">
    <property type="entry name" value="DnaJ"/>
    <property type="match status" value="1"/>
</dbReference>
<dbReference type="GO" id="GO:0005739">
    <property type="term" value="C:mitochondrion"/>
    <property type="evidence" value="ECO:0007669"/>
    <property type="project" value="TreeGrafter"/>
</dbReference>
<dbReference type="GO" id="GO:0001671">
    <property type="term" value="F:ATPase activator activity"/>
    <property type="evidence" value="ECO:0007669"/>
    <property type="project" value="InterPro"/>
</dbReference>
<dbReference type="GO" id="GO:0051087">
    <property type="term" value="F:protein-folding chaperone binding"/>
    <property type="evidence" value="ECO:0007669"/>
    <property type="project" value="InterPro"/>
</dbReference>
<dbReference type="InterPro" id="IPR004640">
    <property type="entry name" value="HscB"/>
</dbReference>
<feature type="non-terminal residue" evidence="2">
    <location>
        <position position="1"/>
    </location>
</feature>
<dbReference type="SUPFAM" id="SSF46565">
    <property type="entry name" value="Chaperone J-domain"/>
    <property type="match status" value="1"/>
</dbReference>
<dbReference type="STRING" id="97359.A0A550CNK0"/>
<gene>
    <name evidence="2" type="ORF">BD626DRAFT_361224</name>
</gene>
<dbReference type="PANTHER" id="PTHR14021">
    <property type="entry name" value="IRON-SULFUR CLUSTER CO-CHAPERONE PROTEIN HSCB"/>
    <property type="match status" value="1"/>
</dbReference>
<dbReference type="EMBL" id="VDMD01000004">
    <property type="protein sequence ID" value="TRM66324.1"/>
    <property type="molecule type" value="Genomic_DNA"/>
</dbReference>
<organism evidence="2 3">
    <name type="scientific">Schizophyllum amplum</name>
    <dbReference type="NCBI Taxonomy" id="97359"/>
    <lineage>
        <taxon>Eukaryota</taxon>
        <taxon>Fungi</taxon>
        <taxon>Dikarya</taxon>
        <taxon>Basidiomycota</taxon>
        <taxon>Agaricomycotina</taxon>
        <taxon>Agaricomycetes</taxon>
        <taxon>Agaricomycetidae</taxon>
        <taxon>Agaricales</taxon>
        <taxon>Schizophyllaceae</taxon>
        <taxon>Schizophyllum</taxon>
    </lineage>
</organism>
<dbReference type="Proteomes" id="UP000320762">
    <property type="component" value="Unassembled WGS sequence"/>
</dbReference>
<dbReference type="PANTHER" id="PTHR14021:SF15">
    <property type="entry name" value="IRON-SULFUR CLUSTER CO-CHAPERONE PROTEIN HSCB"/>
    <property type="match status" value="1"/>
</dbReference>
<dbReference type="InterPro" id="IPR001623">
    <property type="entry name" value="DnaJ_domain"/>
</dbReference>
<dbReference type="PROSITE" id="PS50076">
    <property type="entry name" value="DNAJ_2"/>
    <property type="match status" value="1"/>
</dbReference>
<accession>A0A550CNK0</accession>
<dbReference type="GO" id="GO:0044571">
    <property type="term" value="P:[2Fe-2S] cluster assembly"/>
    <property type="evidence" value="ECO:0007669"/>
    <property type="project" value="InterPro"/>
</dbReference>
<name>A0A550CNK0_9AGAR</name>
<dbReference type="SMART" id="SM00271">
    <property type="entry name" value="DnaJ"/>
    <property type="match status" value="1"/>
</dbReference>
<keyword evidence="3" id="KW-1185">Reference proteome</keyword>
<feature type="non-terminal residue" evidence="2">
    <location>
        <position position="136"/>
    </location>
</feature>
<comment type="caution">
    <text evidence="2">The sequence shown here is derived from an EMBL/GenBank/DDBJ whole genome shotgun (WGS) entry which is preliminary data.</text>
</comment>
<evidence type="ECO:0000259" key="1">
    <source>
        <dbReference type="PROSITE" id="PS50076"/>
    </source>
</evidence>
<reference evidence="2 3" key="1">
    <citation type="journal article" date="2019" name="New Phytol.">
        <title>Comparative genomics reveals unique wood-decay strategies and fruiting body development in the Schizophyllaceae.</title>
        <authorList>
            <person name="Almasi E."/>
            <person name="Sahu N."/>
            <person name="Krizsan K."/>
            <person name="Balint B."/>
            <person name="Kovacs G.M."/>
            <person name="Kiss B."/>
            <person name="Cseklye J."/>
            <person name="Drula E."/>
            <person name="Henrissat B."/>
            <person name="Nagy I."/>
            <person name="Chovatia M."/>
            <person name="Adam C."/>
            <person name="LaButti K."/>
            <person name="Lipzen A."/>
            <person name="Riley R."/>
            <person name="Grigoriev I.V."/>
            <person name="Nagy L.G."/>
        </authorList>
    </citation>
    <scope>NUCLEOTIDE SEQUENCE [LARGE SCALE GENOMIC DNA]</scope>
    <source>
        <strain evidence="2 3">NL-1724</strain>
    </source>
</reference>
<evidence type="ECO:0000313" key="3">
    <source>
        <dbReference type="Proteomes" id="UP000320762"/>
    </source>
</evidence>
<dbReference type="InterPro" id="IPR036869">
    <property type="entry name" value="J_dom_sf"/>
</dbReference>
<sequence length="136" mass="15461">CPSCGEPLATALQACTKCWSIYPIRHDIPHHDIFGLPYEPNPFVVDTKTLRNKFREAQATCHPDTWASKASDKKDMAQTLSAQINKAYQTLLHPLSRAEYILERNGMEVSENDHVDDIEFIGRIMMARESIEDAED</sequence>
<dbReference type="AlphaFoldDB" id="A0A550CNK0"/>
<dbReference type="NCBIfam" id="TIGR00714">
    <property type="entry name" value="hscB"/>
    <property type="match status" value="1"/>
</dbReference>
<dbReference type="Gene3D" id="1.10.287.110">
    <property type="entry name" value="DnaJ domain"/>
    <property type="match status" value="1"/>
</dbReference>
<proteinExistence type="predicted"/>